<evidence type="ECO:0000313" key="2">
    <source>
        <dbReference type="EMBL" id="QHO69439.1"/>
    </source>
</evidence>
<evidence type="ECO:0000313" key="3">
    <source>
        <dbReference type="Proteomes" id="UP000464507"/>
    </source>
</evidence>
<name>A0A7L5AMC1_9MICO</name>
<dbReference type="AlphaFoldDB" id="A0A7L5AMC1"/>
<feature type="domain" description="Cupin type-2" evidence="1">
    <location>
        <begin position="44"/>
        <end position="104"/>
    </location>
</feature>
<dbReference type="InterPro" id="IPR014710">
    <property type="entry name" value="RmlC-like_jellyroll"/>
</dbReference>
<dbReference type="CDD" id="cd02230">
    <property type="entry name" value="cupin_HP0902-like"/>
    <property type="match status" value="1"/>
</dbReference>
<organism evidence="2 3">
    <name type="scientific">Marisediminicola antarctica</name>
    <dbReference type="NCBI Taxonomy" id="674079"/>
    <lineage>
        <taxon>Bacteria</taxon>
        <taxon>Bacillati</taxon>
        <taxon>Actinomycetota</taxon>
        <taxon>Actinomycetes</taxon>
        <taxon>Micrococcales</taxon>
        <taxon>Microbacteriaceae</taxon>
        <taxon>Marisediminicola</taxon>
    </lineage>
</organism>
<dbReference type="EMBL" id="CP017146">
    <property type="protein sequence ID" value="QHO69439.1"/>
    <property type="molecule type" value="Genomic_DNA"/>
</dbReference>
<dbReference type="OrthoDB" id="5190473at2"/>
<sequence>MMKSSLTALVRHELDHARQLSSGRSAKTVFGGNERTLRQTVIALRAGAKLHEHENPGDATFFVLHGRVVLISGENSWSGSPGDLLIVPEGRHALEAVEDAAVLFTVAKSRR</sequence>
<dbReference type="InterPro" id="IPR013096">
    <property type="entry name" value="Cupin_2"/>
</dbReference>
<dbReference type="KEGG" id="mant:BHD05_07075"/>
<dbReference type="PANTHER" id="PTHR37694">
    <property type="entry name" value="SLR8022 PROTEIN"/>
    <property type="match status" value="1"/>
</dbReference>
<dbReference type="PANTHER" id="PTHR37694:SF1">
    <property type="entry name" value="SLR8022 PROTEIN"/>
    <property type="match status" value="1"/>
</dbReference>
<keyword evidence="3" id="KW-1185">Reference proteome</keyword>
<proteinExistence type="predicted"/>
<dbReference type="RefSeq" id="WP_161885808.1">
    <property type="nucleotide sequence ID" value="NZ_CP017146.1"/>
</dbReference>
<dbReference type="InterPro" id="IPR011051">
    <property type="entry name" value="RmlC_Cupin_sf"/>
</dbReference>
<dbReference type="Gene3D" id="2.60.120.10">
    <property type="entry name" value="Jelly Rolls"/>
    <property type="match status" value="1"/>
</dbReference>
<protein>
    <submittedName>
        <fullName evidence="2">LuxR family transcriptional regulator</fullName>
    </submittedName>
</protein>
<dbReference type="Proteomes" id="UP000464507">
    <property type="component" value="Chromosome"/>
</dbReference>
<reference evidence="2 3" key="1">
    <citation type="submission" date="2016-09" db="EMBL/GenBank/DDBJ databases">
        <title>Complete genome sequence of microbes from the polar regions.</title>
        <authorList>
            <person name="Liao L."/>
            <person name="Chen B."/>
        </authorList>
    </citation>
    <scope>NUCLEOTIDE SEQUENCE [LARGE SCALE GENOMIC DNA]</scope>
    <source>
        <strain evidence="2 3">ZS314</strain>
    </source>
</reference>
<gene>
    <name evidence="2" type="ORF">BHD05_07075</name>
</gene>
<dbReference type="Pfam" id="PF07883">
    <property type="entry name" value="Cupin_2"/>
    <property type="match status" value="1"/>
</dbReference>
<evidence type="ECO:0000259" key="1">
    <source>
        <dbReference type="Pfam" id="PF07883"/>
    </source>
</evidence>
<dbReference type="SUPFAM" id="SSF51182">
    <property type="entry name" value="RmlC-like cupins"/>
    <property type="match status" value="1"/>
</dbReference>
<accession>A0A7L5AMC1</accession>